<evidence type="ECO:0000256" key="1">
    <source>
        <dbReference type="ARBA" id="ARBA00004651"/>
    </source>
</evidence>
<accession>A0A6M4IN91</accession>
<evidence type="ECO:0000256" key="7">
    <source>
        <dbReference type="RuleBase" id="RU363032"/>
    </source>
</evidence>
<dbReference type="AlphaFoldDB" id="A0A6M4IN91"/>
<feature type="transmembrane region" description="Helical" evidence="7">
    <location>
        <begin position="273"/>
        <end position="296"/>
    </location>
</feature>
<sequence>MLSLLARRLLLSLPTLAGVLVVVFLLLYVAPGDPVQAMVGERADPATIARLRAELRLDDPLPAQFFHYASGVLQGDLGRSYVTNRPIISDIAERFPRTLLLATAAMLLATISGVTIGVLAAVRPNGWFDRLALATTYLGISFPVYWIGLLLIVLFAVTLRWLPASGYGRIEFLILPALALGSRSIAYLARVTRSSMLEVLGADFVRTARAKGLTESGVIIRHALRNALIPVITVIGLDFGAYLTGSILTETIFSWPGIGRYVVMAISRRDLPAVQGAVLFLSVVFVLVNLVTDLAYQKADPRVRA</sequence>
<dbReference type="InterPro" id="IPR035906">
    <property type="entry name" value="MetI-like_sf"/>
</dbReference>
<comment type="similarity">
    <text evidence="7">Belongs to the binding-protein-dependent transport system permease family.</text>
</comment>
<evidence type="ECO:0000256" key="6">
    <source>
        <dbReference type="ARBA" id="ARBA00023136"/>
    </source>
</evidence>
<dbReference type="EMBL" id="CP053085">
    <property type="protein sequence ID" value="QJR36170.1"/>
    <property type="molecule type" value="Genomic_DNA"/>
</dbReference>
<reference evidence="9 10" key="1">
    <citation type="submission" date="2020-05" db="EMBL/GenBank/DDBJ databases">
        <title>Complete genome sequence of Gemmatimonas greenlandica TET16.</title>
        <authorList>
            <person name="Zeng Y."/>
        </authorList>
    </citation>
    <scope>NUCLEOTIDE SEQUENCE [LARGE SCALE GENOMIC DNA]</scope>
    <source>
        <strain evidence="9 10">TET16</strain>
    </source>
</reference>
<dbReference type="GO" id="GO:0005886">
    <property type="term" value="C:plasma membrane"/>
    <property type="evidence" value="ECO:0007669"/>
    <property type="project" value="UniProtKB-SubCell"/>
</dbReference>
<organism evidence="9 10">
    <name type="scientific">Gemmatimonas groenlandica</name>
    <dbReference type="NCBI Taxonomy" id="2732249"/>
    <lineage>
        <taxon>Bacteria</taxon>
        <taxon>Pseudomonadati</taxon>
        <taxon>Gemmatimonadota</taxon>
        <taxon>Gemmatimonadia</taxon>
        <taxon>Gemmatimonadales</taxon>
        <taxon>Gemmatimonadaceae</taxon>
        <taxon>Gemmatimonas</taxon>
    </lineage>
</organism>
<feature type="transmembrane region" description="Helical" evidence="7">
    <location>
        <begin position="99"/>
        <end position="122"/>
    </location>
</feature>
<feature type="transmembrane region" description="Helical" evidence="7">
    <location>
        <begin position="134"/>
        <end position="158"/>
    </location>
</feature>
<dbReference type="Pfam" id="PF00528">
    <property type="entry name" value="BPD_transp_1"/>
    <property type="match status" value="1"/>
</dbReference>
<feature type="transmembrane region" description="Helical" evidence="7">
    <location>
        <begin position="227"/>
        <end position="253"/>
    </location>
</feature>
<dbReference type="InterPro" id="IPR045621">
    <property type="entry name" value="BPD_transp_1_N"/>
</dbReference>
<dbReference type="InterPro" id="IPR000515">
    <property type="entry name" value="MetI-like"/>
</dbReference>
<dbReference type="PANTHER" id="PTHR43163">
    <property type="entry name" value="DIPEPTIDE TRANSPORT SYSTEM PERMEASE PROTEIN DPPB-RELATED"/>
    <property type="match status" value="1"/>
</dbReference>
<evidence type="ECO:0000313" key="10">
    <source>
        <dbReference type="Proteomes" id="UP000500938"/>
    </source>
</evidence>
<dbReference type="Proteomes" id="UP000500938">
    <property type="component" value="Chromosome"/>
</dbReference>
<evidence type="ECO:0000256" key="5">
    <source>
        <dbReference type="ARBA" id="ARBA00022989"/>
    </source>
</evidence>
<evidence type="ECO:0000256" key="3">
    <source>
        <dbReference type="ARBA" id="ARBA00022475"/>
    </source>
</evidence>
<protein>
    <submittedName>
        <fullName evidence="9">ABC transporter permease</fullName>
    </submittedName>
</protein>
<dbReference type="Gene3D" id="1.10.3720.10">
    <property type="entry name" value="MetI-like"/>
    <property type="match status" value="1"/>
</dbReference>
<dbReference type="RefSeq" id="WP_171225605.1">
    <property type="nucleotide sequence ID" value="NZ_CP053085.1"/>
</dbReference>
<dbReference type="PANTHER" id="PTHR43163:SF6">
    <property type="entry name" value="DIPEPTIDE TRANSPORT SYSTEM PERMEASE PROTEIN DPPB-RELATED"/>
    <property type="match status" value="1"/>
</dbReference>
<dbReference type="Pfam" id="PF19300">
    <property type="entry name" value="BPD_transp_1_N"/>
    <property type="match status" value="1"/>
</dbReference>
<dbReference type="SUPFAM" id="SSF161098">
    <property type="entry name" value="MetI-like"/>
    <property type="match status" value="1"/>
</dbReference>
<dbReference type="KEGG" id="ggr:HKW67_11970"/>
<dbReference type="PROSITE" id="PS50928">
    <property type="entry name" value="ABC_TM1"/>
    <property type="match status" value="1"/>
</dbReference>
<comment type="subcellular location">
    <subcellularLocation>
        <location evidence="1 7">Cell membrane</location>
        <topology evidence="1 7">Multi-pass membrane protein</topology>
    </subcellularLocation>
</comment>
<feature type="domain" description="ABC transmembrane type-1" evidence="8">
    <location>
        <begin position="95"/>
        <end position="296"/>
    </location>
</feature>
<dbReference type="CDD" id="cd06261">
    <property type="entry name" value="TM_PBP2"/>
    <property type="match status" value="1"/>
</dbReference>
<evidence type="ECO:0000259" key="8">
    <source>
        <dbReference type="PROSITE" id="PS50928"/>
    </source>
</evidence>
<keyword evidence="10" id="KW-1185">Reference proteome</keyword>
<keyword evidence="2 7" id="KW-0813">Transport</keyword>
<gene>
    <name evidence="9" type="ORF">HKW67_11970</name>
</gene>
<dbReference type="GO" id="GO:0055085">
    <property type="term" value="P:transmembrane transport"/>
    <property type="evidence" value="ECO:0007669"/>
    <property type="project" value="InterPro"/>
</dbReference>
<keyword evidence="5 7" id="KW-1133">Transmembrane helix</keyword>
<keyword evidence="3" id="KW-1003">Cell membrane</keyword>
<evidence type="ECO:0000256" key="2">
    <source>
        <dbReference type="ARBA" id="ARBA00022448"/>
    </source>
</evidence>
<evidence type="ECO:0000313" key="9">
    <source>
        <dbReference type="EMBL" id="QJR36170.1"/>
    </source>
</evidence>
<keyword evidence="6 7" id="KW-0472">Membrane</keyword>
<evidence type="ECO:0000256" key="4">
    <source>
        <dbReference type="ARBA" id="ARBA00022692"/>
    </source>
</evidence>
<keyword evidence="4 7" id="KW-0812">Transmembrane</keyword>
<proteinExistence type="inferred from homology"/>
<name>A0A6M4IN91_9BACT</name>